<dbReference type="Proteomes" id="UP000189739">
    <property type="component" value="Unassembled WGS sequence"/>
</dbReference>
<accession>A0A1S9P6M2</accession>
<evidence type="ECO:0000256" key="3">
    <source>
        <dbReference type="ARBA" id="ARBA00023163"/>
    </source>
</evidence>
<dbReference type="EMBL" id="MBTF01000039">
    <property type="protein sequence ID" value="OOQ56610.1"/>
    <property type="molecule type" value="Genomic_DNA"/>
</dbReference>
<dbReference type="InterPro" id="IPR036390">
    <property type="entry name" value="WH_DNA-bd_sf"/>
</dbReference>
<keyword evidence="3" id="KW-0804">Transcription</keyword>
<keyword evidence="2" id="KW-0238">DNA-binding</keyword>
<evidence type="ECO:0000259" key="4">
    <source>
        <dbReference type="PROSITE" id="PS51118"/>
    </source>
</evidence>
<evidence type="ECO:0000313" key="5">
    <source>
        <dbReference type="EMBL" id="OOQ56610.1"/>
    </source>
</evidence>
<gene>
    <name evidence="5" type="ORF">BC343_19465</name>
</gene>
<dbReference type="PANTHER" id="PTHR33204">
    <property type="entry name" value="TRANSCRIPTIONAL REGULATOR, MARR FAMILY"/>
    <property type="match status" value="1"/>
</dbReference>
<dbReference type="Pfam" id="PF01638">
    <property type="entry name" value="HxlR"/>
    <property type="match status" value="1"/>
</dbReference>
<dbReference type="GO" id="GO:0003677">
    <property type="term" value="F:DNA binding"/>
    <property type="evidence" value="ECO:0007669"/>
    <property type="project" value="UniProtKB-KW"/>
</dbReference>
<comment type="caution">
    <text evidence="5">The sequence shown here is derived from an EMBL/GenBank/DDBJ whole genome shotgun (WGS) entry which is preliminary data.</text>
</comment>
<feature type="domain" description="HTH hxlR-type" evidence="4">
    <location>
        <begin position="1"/>
        <end position="72"/>
    </location>
</feature>
<dbReference type="OrthoDB" id="9797599at2"/>
<dbReference type="SUPFAM" id="SSF46785">
    <property type="entry name" value="Winged helix' DNA-binding domain"/>
    <property type="match status" value="1"/>
</dbReference>
<dbReference type="PROSITE" id="PS51118">
    <property type="entry name" value="HTH_HXLR"/>
    <property type="match status" value="1"/>
</dbReference>
<proteinExistence type="predicted"/>
<dbReference type="AlphaFoldDB" id="A0A1S9P6M2"/>
<keyword evidence="6" id="KW-1185">Reference proteome</keyword>
<dbReference type="PANTHER" id="PTHR33204:SF38">
    <property type="entry name" value="HTH-TYPE TRANSCRIPTIONAL ACTIVATOR HXLR"/>
    <property type="match status" value="1"/>
</dbReference>
<evidence type="ECO:0000256" key="2">
    <source>
        <dbReference type="ARBA" id="ARBA00023125"/>
    </source>
</evidence>
<dbReference type="STRING" id="1792845.BC343_19465"/>
<dbReference type="RefSeq" id="WP_078351573.1">
    <property type="nucleotide sequence ID" value="NZ_MBTF01000039.1"/>
</dbReference>
<evidence type="ECO:0000313" key="6">
    <source>
        <dbReference type="Proteomes" id="UP000189739"/>
    </source>
</evidence>
<sequence>MHPSVSSITSLQALKRSCAQLRELEHDGIIARVIYPEVPPKVKYFTTELGKTMHNVINAMGEWGNMYRTVAEQKAFVQLPVDH</sequence>
<evidence type="ECO:0000256" key="1">
    <source>
        <dbReference type="ARBA" id="ARBA00023015"/>
    </source>
</evidence>
<organism evidence="5 6">
    <name type="scientific">Mucilaginibacter pedocola</name>
    <dbReference type="NCBI Taxonomy" id="1792845"/>
    <lineage>
        <taxon>Bacteria</taxon>
        <taxon>Pseudomonadati</taxon>
        <taxon>Bacteroidota</taxon>
        <taxon>Sphingobacteriia</taxon>
        <taxon>Sphingobacteriales</taxon>
        <taxon>Sphingobacteriaceae</taxon>
        <taxon>Mucilaginibacter</taxon>
    </lineage>
</organism>
<name>A0A1S9P6M2_9SPHI</name>
<reference evidence="5 6" key="1">
    <citation type="submission" date="2016-07" db="EMBL/GenBank/DDBJ databases">
        <title>Genomic analysis of zinc-resistant bacterium Mucilaginibacter pedocola TBZ30.</title>
        <authorList>
            <person name="Huang J."/>
            <person name="Tang J."/>
        </authorList>
    </citation>
    <scope>NUCLEOTIDE SEQUENCE [LARGE SCALE GENOMIC DNA]</scope>
    <source>
        <strain evidence="5 6">TBZ30</strain>
    </source>
</reference>
<keyword evidence="1" id="KW-0805">Transcription regulation</keyword>
<dbReference type="Gene3D" id="1.10.10.10">
    <property type="entry name" value="Winged helix-like DNA-binding domain superfamily/Winged helix DNA-binding domain"/>
    <property type="match status" value="1"/>
</dbReference>
<protein>
    <recommendedName>
        <fullName evidence="4">HTH hxlR-type domain-containing protein</fullName>
    </recommendedName>
</protein>
<dbReference type="InterPro" id="IPR036388">
    <property type="entry name" value="WH-like_DNA-bd_sf"/>
</dbReference>
<dbReference type="InterPro" id="IPR002577">
    <property type="entry name" value="HTH_HxlR"/>
</dbReference>